<dbReference type="InterPro" id="IPR041657">
    <property type="entry name" value="HTH_17"/>
</dbReference>
<evidence type="ECO:0000313" key="2">
    <source>
        <dbReference type="EMBL" id="QEC61906.1"/>
    </source>
</evidence>
<dbReference type="OrthoDB" id="1524679at2"/>
<dbReference type="RefSeq" id="WP_147030483.1">
    <property type="nucleotide sequence ID" value="NZ_CP042436.1"/>
</dbReference>
<dbReference type="EMBL" id="CP042436">
    <property type="protein sequence ID" value="QEC61906.1"/>
    <property type="molecule type" value="Genomic_DNA"/>
</dbReference>
<accession>A0A5B8UTZ4</accession>
<protein>
    <submittedName>
        <fullName evidence="2">Helix-turn-helix domain-containing protein</fullName>
    </submittedName>
</protein>
<reference evidence="2 3" key="1">
    <citation type="journal article" date="2017" name="Curr. Microbiol.">
        <title>Mucilaginibacter ginsenosidivorans sp. nov., Isolated from Soil of Ginseng Field.</title>
        <authorList>
            <person name="Kim M.M."/>
            <person name="Siddiqi M.Z."/>
            <person name="Im W.T."/>
        </authorList>
    </citation>
    <scope>NUCLEOTIDE SEQUENCE [LARGE SCALE GENOMIC DNA]</scope>
    <source>
        <strain evidence="2 3">Gsoil 3017</strain>
    </source>
</reference>
<evidence type="ECO:0000313" key="3">
    <source>
        <dbReference type="Proteomes" id="UP000321479"/>
    </source>
</evidence>
<dbReference type="KEGG" id="mgin:FRZ54_04675"/>
<dbReference type="Proteomes" id="UP000321479">
    <property type="component" value="Chromosome"/>
</dbReference>
<gene>
    <name evidence="2" type="ORF">FRZ54_04675</name>
</gene>
<evidence type="ECO:0000259" key="1">
    <source>
        <dbReference type="Pfam" id="PF12728"/>
    </source>
</evidence>
<dbReference type="Pfam" id="PF12728">
    <property type="entry name" value="HTH_17"/>
    <property type="match status" value="1"/>
</dbReference>
<organism evidence="2 3">
    <name type="scientific">Mucilaginibacter ginsenosidivorans</name>
    <dbReference type="NCBI Taxonomy" id="398053"/>
    <lineage>
        <taxon>Bacteria</taxon>
        <taxon>Pseudomonadati</taxon>
        <taxon>Bacteroidota</taxon>
        <taxon>Sphingobacteriia</taxon>
        <taxon>Sphingobacteriales</taxon>
        <taxon>Sphingobacteriaceae</taxon>
        <taxon>Mucilaginibacter</taxon>
    </lineage>
</organism>
<feature type="domain" description="Helix-turn-helix" evidence="1">
    <location>
        <begin position="38"/>
        <end position="87"/>
    </location>
</feature>
<name>A0A5B8UTZ4_9SPHI</name>
<sequence length="88" mass="10081">MGVEVVTKEDLQIFRMQLLDDLKRLLPVSPQKNEPQEWLKSSEARKILKASPGTMQNLRISGKLNPVKISGSWRYSLAEINALFKSRK</sequence>
<dbReference type="AlphaFoldDB" id="A0A5B8UTZ4"/>
<proteinExistence type="predicted"/>
<keyword evidence="3" id="KW-1185">Reference proteome</keyword>